<dbReference type="Proteomes" id="UP000264980">
    <property type="component" value="Chromosome"/>
</dbReference>
<evidence type="ECO:0000256" key="1">
    <source>
        <dbReference type="SAM" id="MobiDB-lite"/>
    </source>
</evidence>
<protein>
    <submittedName>
        <fullName evidence="2">Uncharacterized protein</fullName>
    </submittedName>
</protein>
<evidence type="ECO:0000313" key="2">
    <source>
        <dbReference type="EMBL" id="AXF78597.1"/>
    </source>
</evidence>
<dbReference type="Pfam" id="PF11106">
    <property type="entry name" value="YjbE"/>
    <property type="match status" value="1"/>
</dbReference>
<feature type="compositionally biased region" description="Low complexity" evidence="1">
    <location>
        <begin position="53"/>
        <end position="66"/>
    </location>
</feature>
<accession>A0A345CYT0</accession>
<organism evidence="2 3">
    <name type="scientific">Erwinia tracheiphila</name>
    <dbReference type="NCBI Taxonomy" id="65700"/>
    <lineage>
        <taxon>Bacteria</taxon>
        <taxon>Pseudomonadati</taxon>
        <taxon>Pseudomonadota</taxon>
        <taxon>Gammaproteobacteria</taxon>
        <taxon>Enterobacterales</taxon>
        <taxon>Erwiniaceae</taxon>
        <taxon>Erwinia</taxon>
    </lineage>
</organism>
<proteinExistence type="predicted"/>
<name>A0A345CYT0_9GAMM</name>
<feature type="region of interest" description="Disordered" evidence="1">
    <location>
        <begin position="46"/>
        <end position="91"/>
    </location>
</feature>
<dbReference type="AlphaFoldDB" id="A0A345CYT0"/>
<evidence type="ECO:0000313" key="3">
    <source>
        <dbReference type="Proteomes" id="UP000264980"/>
    </source>
</evidence>
<dbReference type="InterPro" id="IPR025858">
    <property type="entry name" value="YjbE"/>
</dbReference>
<reference evidence="3" key="1">
    <citation type="submission" date="2016-01" db="EMBL/GenBank/DDBJ databases">
        <authorList>
            <person name="Shapiro L."/>
        </authorList>
    </citation>
    <scope>NUCLEOTIDE SEQUENCE [LARGE SCALE GENOMIC DNA]</scope>
    <source>
        <strain evidence="3">MDcuke</strain>
    </source>
</reference>
<sequence length="91" mass="8996">MPVTSNAVYAAPATGEAAGSAATTFADGNSNAMGIGAVLGIALATMGSRSDSSEGSTTATTSTTTSPLHWLHNKPVLTSQAPKRINSPGHP</sequence>
<gene>
    <name evidence="2" type="ORF">AV903_25550</name>
</gene>
<dbReference type="EMBL" id="CP013970">
    <property type="protein sequence ID" value="AXF78597.1"/>
    <property type="molecule type" value="Genomic_DNA"/>
</dbReference>